<evidence type="ECO:0000313" key="3">
    <source>
        <dbReference type="EMBL" id="KAF2862790.1"/>
    </source>
</evidence>
<reference evidence="3" key="1">
    <citation type="journal article" date="2020" name="Stud. Mycol.">
        <title>101 Dothideomycetes genomes: a test case for predicting lifestyles and emergence of pathogens.</title>
        <authorList>
            <person name="Haridas S."/>
            <person name="Albert R."/>
            <person name="Binder M."/>
            <person name="Bloem J."/>
            <person name="Labutti K."/>
            <person name="Salamov A."/>
            <person name="Andreopoulos B."/>
            <person name="Baker S."/>
            <person name="Barry K."/>
            <person name="Bills G."/>
            <person name="Bluhm B."/>
            <person name="Cannon C."/>
            <person name="Castanera R."/>
            <person name="Culley D."/>
            <person name="Daum C."/>
            <person name="Ezra D."/>
            <person name="Gonzalez J."/>
            <person name="Henrissat B."/>
            <person name="Kuo A."/>
            <person name="Liang C."/>
            <person name="Lipzen A."/>
            <person name="Lutzoni F."/>
            <person name="Magnuson J."/>
            <person name="Mondo S."/>
            <person name="Nolan M."/>
            <person name="Ohm R."/>
            <person name="Pangilinan J."/>
            <person name="Park H.-J."/>
            <person name="Ramirez L."/>
            <person name="Alfaro M."/>
            <person name="Sun H."/>
            <person name="Tritt A."/>
            <person name="Yoshinaga Y."/>
            <person name="Zwiers L.-H."/>
            <person name="Turgeon B."/>
            <person name="Goodwin S."/>
            <person name="Spatafora J."/>
            <person name="Crous P."/>
            <person name="Grigoriev I."/>
        </authorList>
    </citation>
    <scope>NUCLEOTIDE SEQUENCE</scope>
    <source>
        <strain evidence="3">CBS 480.64</strain>
    </source>
</reference>
<dbReference type="SUPFAM" id="SSF57959">
    <property type="entry name" value="Leucine zipper domain"/>
    <property type="match status" value="1"/>
</dbReference>
<protein>
    <recommendedName>
        <fullName evidence="2">BZIP domain-containing protein</fullName>
    </recommendedName>
</protein>
<proteinExistence type="predicted"/>
<feature type="region of interest" description="Disordered" evidence="1">
    <location>
        <begin position="213"/>
        <end position="236"/>
    </location>
</feature>
<organism evidence="3 4">
    <name type="scientific">Piedraia hortae CBS 480.64</name>
    <dbReference type="NCBI Taxonomy" id="1314780"/>
    <lineage>
        <taxon>Eukaryota</taxon>
        <taxon>Fungi</taxon>
        <taxon>Dikarya</taxon>
        <taxon>Ascomycota</taxon>
        <taxon>Pezizomycotina</taxon>
        <taxon>Dothideomycetes</taxon>
        <taxon>Dothideomycetidae</taxon>
        <taxon>Capnodiales</taxon>
        <taxon>Piedraiaceae</taxon>
        <taxon>Piedraia</taxon>
    </lineage>
</organism>
<feature type="domain" description="BZIP" evidence="2">
    <location>
        <begin position="209"/>
        <end position="247"/>
    </location>
</feature>
<dbReference type="Gene3D" id="3.30.160.60">
    <property type="entry name" value="Classic Zinc Finger"/>
    <property type="match status" value="1"/>
</dbReference>
<evidence type="ECO:0000313" key="4">
    <source>
        <dbReference type="Proteomes" id="UP000799421"/>
    </source>
</evidence>
<evidence type="ECO:0000256" key="1">
    <source>
        <dbReference type="SAM" id="MobiDB-lite"/>
    </source>
</evidence>
<name>A0A6A7C5S3_9PEZI</name>
<dbReference type="EMBL" id="MU005964">
    <property type="protein sequence ID" value="KAF2862790.1"/>
    <property type="molecule type" value="Genomic_DNA"/>
</dbReference>
<dbReference type="PROSITE" id="PS00036">
    <property type="entry name" value="BZIP_BASIC"/>
    <property type="match status" value="1"/>
</dbReference>
<keyword evidence="4" id="KW-1185">Reference proteome</keyword>
<dbReference type="InterPro" id="IPR004827">
    <property type="entry name" value="bZIP"/>
</dbReference>
<feature type="region of interest" description="Disordered" evidence="1">
    <location>
        <begin position="146"/>
        <end position="195"/>
    </location>
</feature>
<gene>
    <name evidence="3" type="ORF">K470DRAFT_255701</name>
</gene>
<dbReference type="Proteomes" id="UP000799421">
    <property type="component" value="Unassembled WGS sequence"/>
</dbReference>
<sequence length="279" mass="30479">MSLHAMRPLILNDGQAVCNTRHLDISAAYEQSSQQLHGSTLLNNSLNMDISQPSTPLDTSLVAQGLAVPWDLNLDPQDGDGYEYTHGRVSDWQLFGTSSLGVLGASNVANTLRPAEVSFSSAPPMYTPESSVMLTPDDVATFPSDTSLNMPSLFTPSEATGSTPMTRTGSSTSNLVEIHPGGVSDVPKTPGRNRQAHSRILRPLVADPNDRKEFKKAKNTAAARKSRAKKKEHLERQEQRIEELEAELENAREVAAKWKALVPEEIRRRAELELNSLVG</sequence>
<dbReference type="CDD" id="cd12193">
    <property type="entry name" value="bZIP_GCN4"/>
    <property type="match status" value="1"/>
</dbReference>
<dbReference type="InterPro" id="IPR046347">
    <property type="entry name" value="bZIP_sf"/>
</dbReference>
<feature type="compositionally biased region" description="Polar residues" evidence="1">
    <location>
        <begin position="146"/>
        <end position="175"/>
    </location>
</feature>
<dbReference type="AlphaFoldDB" id="A0A6A7C5S3"/>
<dbReference type="PROSITE" id="PS50217">
    <property type="entry name" value="BZIP"/>
    <property type="match status" value="1"/>
</dbReference>
<accession>A0A6A7C5S3</accession>
<feature type="compositionally biased region" description="Basic residues" evidence="1">
    <location>
        <begin position="214"/>
        <end position="231"/>
    </location>
</feature>
<evidence type="ECO:0000259" key="2">
    <source>
        <dbReference type="PROSITE" id="PS50217"/>
    </source>
</evidence>
<dbReference type="GO" id="GO:0003700">
    <property type="term" value="F:DNA-binding transcription factor activity"/>
    <property type="evidence" value="ECO:0007669"/>
    <property type="project" value="InterPro"/>
</dbReference>